<dbReference type="Proteomes" id="UP001634394">
    <property type="component" value="Unassembled WGS sequence"/>
</dbReference>
<dbReference type="Pfam" id="PF00001">
    <property type="entry name" value="7tm_1"/>
    <property type="match status" value="1"/>
</dbReference>
<sequence length="374" mass="43572">MNTSSLLNESYDDTLSARNFPSVVETFKIVAPAALLIDRIITPIWYTIGIICNPIVAKIWLSQKMRKTNSSAIYLGSIAIVHFIFIFLHMLLELHLAWDVTTYNRPHVCEVFNFFYMTFQYLAPLLILGFTVERYIAVCHPFSKDKYCTVKRAFTTVIVLTILSLLLGSVQSYIWSYMEVRKICALRKGSHRFYLIWTWLSEMLIFVVVPVLALIFNILVIREIRILTRRDSYRGRHFSSNYQNNQTSTVTLLCVSFYLICTLLPATLVYSVQSLIPDGNPSHPFEQWPTDPGWRPYLTYFTIRKIVEEICFSNCACYIFVYYLTGAYFKKEVQDMFKQFSCKFIRKKKVIHSKTQEYTLVTSNGRDESVTLSL</sequence>
<evidence type="ECO:0000313" key="11">
    <source>
        <dbReference type="Proteomes" id="UP001634394"/>
    </source>
</evidence>
<dbReference type="GO" id="GO:0004930">
    <property type="term" value="F:G protein-coupled receptor activity"/>
    <property type="evidence" value="ECO:0007669"/>
    <property type="project" value="UniProtKB-KW"/>
</dbReference>
<feature type="transmembrane region" description="Helical" evidence="8">
    <location>
        <begin position="153"/>
        <end position="174"/>
    </location>
</feature>
<keyword evidence="5 8" id="KW-0472">Membrane</keyword>
<evidence type="ECO:0000256" key="1">
    <source>
        <dbReference type="ARBA" id="ARBA00004141"/>
    </source>
</evidence>
<dbReference type="PANTHER" id="PTHR24243:SF233">
    <property type="entry name" value="THYROTROPIN-RELEASING HORMONE RECEPTOR"/>
    <property type="match status" value="1"/>
</dbReference>
<dbReference type="InterPro" id="IPR017452">
    <property type="entry name" value="GPCR_Rhodpsn_7TM"/>
</dbReference>
<evidence type="ECO:0000256" key="3">
    <source>
        <dbReference type="ARBA" id="ARBA00022989"/>
    </source>
</evidence>
<keyword evidence="2 8" id="KW-0812">Transmembrane</keyword>
<feature type="transmembrane region" description="Helical" evidence="8">
    <location>
        <begin position="250"/>
        <end position="272"/>
    </location>
</feature>
<gene>
    <name evidence="10" type="ORF">ACJMK2_044657</name>
</gene>
<keyword evidence="6" id="KW-0675">Receptor</keyword>
<dbReference type="PROSITE" id="PS50262">
    <property type="entry name" value="G_PROTEIN_RECEP_F1_2"/>
    <property type="match status" value="1"/>
</dbReference>
<feature type="transmembrane region" description="Helical" evidence="8">
    <location>
        <begin position="44"/>
        <end position="61"/>
    </location>
</feature>
<keyword evidence="11" id="KW-1185">Reference proteome</keyword>
<evidence type="ECO:0000256" key="4">
    <source>
        <dbReference type="ARBA" id="ARBA00023040"/>
    </source>
</evidence>
<feature type="domain" description="G-protein coupled receptors family 1 profile" evidence="9">
    <location>
        <begin position="52"/>
        <end position="322"/>
    </location>
</feature>
<keyword evidence="7" id="KW-0807">Transducer</keyword>
<dbReference type="PANTHER" id="PTHR24243">
    <property type="entry name" value="G-PROTEIN COUPLED RECEPTOR"/>
    <property type="match status" value="1"/>
</dbReference>
<keyword evidence="4" id="KW-0297">G-protein coupled receptor</keyword>
<dbReference type="InterPro" id="IPR000276">
    <property type="entry name" value="GPCR_Rhodpsn"/>
</dbReference>
<dbReference type="AlphaFoldDB" id="A0ABD3W0R1"/>
<evidence type="ECO:0000259" key="9">
    <source>
        <dbReference type="PROSITE" id="PS50262"/>
    </source>
</evidence>
<comment type="subcellular location">
    <subcellularLocation>
        <location evidence="1">Membrane</location>
        <topology evidence="1">Multi-pass membrane protein</topology>
    </subcellularLocation>
</comment>
<feature type="transmembrane region" description="Helical" evidence="8">
    <location>
        <begin position="194"/>
        <end position="220"/>
    </location>
</feature>
<protein>
    <recommendedName>
        <fullName evidence="9">G-protein coupled receptors family 1 profile domain-containing protein</fullName>
    </recommendedName>
</protein>
<evidence type="ECO:0000256" key="6">
    <source>
        <dbReference type="ARBA" id="ARBA00023170"/>
    </source>
</evidence>
<feature type="transmembrane region" description="Helical" evidence="8">
    <location>
        <begin position="73"/>
        <end position="92"/>
    </location>
</feature>
<dbReference type="GO" id="GO:0016020">
    <property type="term" value="C:membrane"/>
    <property type="evidence" value="ECO:0007669"/>
    <property type="project" value="UniProtKB-SubCell"/>
</dbReference>
<keyword evidence="3 8" id="KW-1133">Transmembrane helix</keyword>
<evidence type="ECO:0000313" key="10">
    <source>
        <dbReference type="EMBL" id="KAL3867455.1"/>
    </source>
</evidence>
<accession>A0ABD3W0R1</accession>
<reference evidence="10 11" key="1">
    <citation type="submission" date="2024-11" db="EMBL/GenBank/DDBJ databases">
        <title>Chromosome-level genome assembly of the freshwater bivalve Anodonta woodiana.</title>
        <authorList>
            <person name="Chen X."/>
        </authorList>
    </citation>
    <scope>NUCLEOTIDE SEQUENCE [LARGE SCALE GENOMIC DNA]</scope>
    <source>
        <strain evidence="10">MN2024</strain>
        <tissue evidence="10">Gills</tissue>
    </source>
</reference>
<comment type="caution">
    <text evidence="10">The sequence shown here is derived from an EMBL/GenBank/DDBJ whole genome shotgun (WGS) entry which is preliminary data.</text>
</comment>
<proteinExistence type="predicted"/>
<dbReference type="SUPFAM" id="SSF81321">
    <property type="entry name" value="Family A G protein-coupled receptor-like"/>
    <property type="match status" value="1"/>
</dbReference>
<evidence type="ECO:0000256" key="5">
    <source>
        <dbReference type="ARBA" id="ARBA00023136"/>
    </source>
</evidence>
<evidence type="ECO:0000256" key="2">
    <source>
        <dbReference type="ARBA" id="ARBA00022692"/>
    </source>
</evidence>
<feature type="transmembrane region" description="Helical" evidence="8">
    <location>
        <begin position="112"/>
        <end position="132"/>
    </location>
</feature>
<evidence type="ECO:0000256" key="8">
    <source>
        <dbReference type="SAM" id="Phobius"/>
    </source>
</evidence>
<name>A0ABD3W0R1_SINWO</name>
<dbReference type="EMBL" id="JBJQND010000009">
    <property type="protein sequence ID" value="KAL3867455.1"/>
    <property type="molecule type" value="Genomic_DNA"/>
</dbReference>
<dbReference type="Gene3D" id="1.20.1070.10">
    <property type="entry name" value="Rhodopsin 7-helix transmembrane proteins"/>
    <property type="match status" value="1"/>
</dbReference>
<organism evidence="10 11">
    <name type="scientific">Sinanodonta woodiana</name>
    <name type="common">Chinese pond mussel</name>
    <name type="synonym">Anodonta woodiana</name>
    <dbReference type="NCBI Taxonomy" id="1069815"/>
    <lineage>
        <taxon>Eukaryota</taxon>
        <taxon>Metazoa</taxon>
        <taxon>Spiralia</taxon>
        <taxon>Lophotrochozoa</taxon>
        <taxon>Mollusca</taxon>
        <taxon>Bivalvia</taxon>
        <taxon>Autobranchia</taxon>
        <taxon>Heteroconchia</taxon>
        <taxon>Palaeoheterodonta</taxon>
        <taxon>Unionida</taxon>
        <taxon>Unionoidea</taxon>
        <taxon>Unionidae</taxon>
        <taxon>Unioninae</taxon>
        <taxon>Sinanodonta</taxon>
    </lineage>
</organism>
<evidence type="ECO:0000256" key="7">
    <source>
        <dbReference type="ARBA" id="ARBA00023224"/>
    </source>
</evidence>